<proteinExistence type="predicted"/>
<name>A0A0C9YCN3_9AGAR</name>
<evidence type="ECO:0000313" key="1">
    <source>
        <dbReference type="EMBL" id="KIK05938.1"/>
    </source>
</evidence>
<dbReference type="AlphaFoldDB" id="A0A0C9YCN3"/>
<protein>
    <submittedName>
        <fullName evidence="1">Uncharacterized protein</fullName>
    </submittedName>
</protein>
<dbReference type="Proteomes" id="UP000054477">
    <property type="component" value="Unassembled WGS sequence"/>
</dbReference>
<reference evidence="1 2" key="1">
    <citation type="submission" date="2014-04" db="EMBL/GenBank/DDBJ databases">
        <authorList>
            <consortium name="DOE Joint Genome Institute"/>
            <person name="Kuo A."/>
            <person name="Kohler A."/>
            <person name="Nagy L.G."/>
            <person name="Floudas D."/>
            <person name="Copeland A."/>
            <person name="Barry K.W."/>
            <person name="Cichocki N."/>
            <person name="Veneault-Fourrey C."/>
            <person name="LaButti K."/>
            <person name="Lindquist E.A."/>
            <person name="Lipzen A."/>
            <person name="Lundell T."/>
            <person name="Morin E."/>
            <person name="Murat C."/>
            <person name="Sun H."/>
            <person name="Tunlid A."/>
            <person name="Henrissat B."/>
            <person name="Grigoriev I.V."/>
            <person name="Hibbett D.S."/>
            <person name="Martin F."/>
            <person name="Nordberg H.P."/>
            <person name="Cantor M.N."/>
            <person name="Hua S.X."/>
        </authorList>
    </citation>
    <scope>NUCLEOTIDE SEQUENCE [LARGE SCALE GENOMIC DNA]</scope>
    <source>
        <strain evidence="1 2">LaAM-08-1</strain>
    </source>
</reference>
<accession>A0A0C9YCN3</accession>
<organism evidence="1 2">
    <name type="scientific">Laccaria amethystina LaAM-08-1</name>
    <dbReference type="NCBI Taxonomy" id="1095629"/>
    <lineage>
        <taxon>Eukaryota</taxon>
        <taxon>Fungi</taxon>
        <taxon>Dikarya</taxon>
        <taxon>Basidiomycota</taxon>
        <taxon>Agaricomycotina</taxon>
        <taxon>Agaricomycetes</taxon>
        <taxon>Agaricomycetidae</taxon>
        <taxon>Agaricales</taxon>
        <taxon>Agaricineae</taxon>
        <taxon>Hydnangiaceae</taxon>
        <taxon>Laccaria</taxon>
    </lineage>
</organism>
<reference evidence="2" key="2">
    <citation type="submission" date="2015-01" db="EMBL/GenBank/DDBJ databases">
        <title>Evolutionary Origins and Diversification of the Mycorrhizal Mutualists.</title>
        <authorList>
            <consortium name="DOE Joint Genome Institute"/>
            <consortium name="Mycorrhizal Genomics Consortium"/>
            <person name="Kohler A."/>
            <person name="Kuo A."/>
            <person name="Nagy L.G."/>
            <person name="Floudas D."/>
            <person name="Copeland A."/>
            <person name="Barry K.W."/>
            <person name="Cichocki N."/>
            <person name="Veneault-Fourrey C."/>
            <person name="LaButti K."/>
            <person name="Lindquist E.A."/>
            <person name="Lipzen A."/>
            <person name="Lundell T."/>
            <person name="Morin E."/>
            <person name="Murat C."/>
            <person name="Riley R."/>
            <person name="Ohm R."/>
            <person name="Sun H."/>
            <person name="Tunlid A."/>
            <person name="Henrissat B."/>
            <person name="Grigoriev I.V."/>
            <person name="Hibbett D.S."/>
            <person name="Martin F."/>
        </authorList>
    </citation>
    <scope>NUCLEOTIDE SEQUENCE [LARGE SCALE GENOMIC DNA]</scope>
    <source>
        <strain evidence="2">LaAM-08-1</strain>
    </source>
</reference>
<evidence type="ECO:0000313" key="2">
    <source>
        <dbReference type="Proteomes" id="UP000054477"/>
    </source>
</evidence>
<dbReference type="EMBL" id="KN838556">
    <property type="protein sequence ID" value="KIK05938.1"/>
    <property type="molecule type" value="Genomic_DNA"/>
</dbReference>
<keyword evidence="2" id="KW-1185">Reference proteome</keyword>
<sequence>MRCTIGCAKSIRSTTNYFHEHRPPTMRISNPKPTKGGHVLRILDLPHLLKHILRIPKINCHIRNRLKERSREMLSSSRLSP</sequence>
<dbReference type="HOGENOM" id="CLU_2574223_0_0_1"/>
<gene>
    <name evidence="1" type="ORF">K443DRAFT_318261</name>
</gene>